<dbReference type="GO" id="GO:0043495">
    <property type="term" value="F:protein-membrane adaptor activity"/>
    <property type="evidence" value="ECO:0007669"/>
    <property type="project" value="TreeGrafter"/>
</dbReference>
<dbReference type="FunFam" id="1.10.287.660:FF:000006">
    <property type="entry name" value="Protein GET1"/>
    <property type="match status" value="1"/>
</dbReference>
<keyword evidence="4" id="KW-0812">Transmembrane</keyword>
<accession>F2PMN4</accession>
<name>F2PMN4_TRIEC</name>
<evidence type="ECO:0000313" key="11">
    <source>
        <dbReference type="Proteomes" id="UP000009169"/>
    </source>
</evidence>
<comment type="similarity">
    <text evidence="2">Belongs to the WRB/GET1 family.</text>
</comment>
<dbReference type="Proteomes" id="UP000009169">
    <property type="component" value="Unassembled WGS sequence"/>
</dbReference>
<evidence type="ECO:0000256" key="2">
    <source>
        <dbReference type="ARBA" id="ARBA00010799"/>
    </source>
</evidence>
<reference evidence="11" key="1">
    <citation type="journal article" date="2012" name="MBio">
        <title>Comparative genome analysis of Trichophyton rubrum and related dermatophytes reveals candidate genes involved in infection.</title>
        <authorList>
            <person name="Martinez D.A."/>
            <person name="Oliver B.G."/>
            <person name="Graeser Y."/>
            <person name="Goldberg J.M."/>
            <person name="Li W."/>
            <person name="Martinez-Rossi N.M."/>
            <person name="Monod M."/>
            <person name="Shelest E."/>
            <person name="Barton R.C."/>
            <person name="Birch E."/>
            <person name="Brakhage A.A."/>
            <person name="Chen Z."/>
            <person name="Gurr S.J."/>
            <person name="Heiman D."/>
            <person name="Heitman J."/>
            <person name="Kosti I."/>
            <person name="Rossi A."/>
            <person name="Saif S."/>
            <person name="Samalova M."/>
            <person name="Saunders C.W."/>
            <person name="Shea T."/>
            <person name="Summerbell R.C."/>
            <person name="Xu J."/>
            <person name="Young S."/>
            <person name="Zeng Q."/>
            <person name="Birren B.W."/>
            <person name="Cuomo C.A."/>
            <person name="White T.C."/>
        </authorList>
    </citation>
    <scope>NUCLEOTIDE SEQUENCE [LARGE SCALE GENOMIC DNA]</scope>
    <source>
        <strain evidence="11">ATCC MYA-4606 / CBS 127.97</strain>
    </source>
</reference>
<feature type="compositionally biased region" description="Basic and acidic residues" evidence="9">
    <location>
        <begin position="167"/>
        <end position="178"/>
    </location>
</feature>
<evidence type="ECO:0000313" key="10">
    <source>
        <dbReference type="EMBL" id="EGE03131.1"/>
    </source>
</evidence>
<evidence type="ECO:0000256" key="8">
    <source>
        <dbReference type="ARBA" id="ARBA00023136"/>
    </source>
</evidence>
<dbReference type="GO" id="GO:0071816">
    <property type="term" value="P:tail-anchored membrane protein insertion into ER membrane"/>
    <property type="evidence" value="ECO:0007669"/>
    <property type="project" value="InterPro"/>
</dbReference>
<evidence type="ECO:0000256" key="5">
    <source>
        <dbReference type="ARBA" id="ARBA00022824"/>
    </source>
</evidence>
<keyword evidence="3" id="KW-0813">Transport</keyword>
<keyword evidence="5" id="KW-0256">Endoplasmic reticulum</keyword>
<keyword evidence="7" id="KW-0175">Coiled coil</keyword>
<evidence type="ECO:0000256" key="7">
    <source>
        <dbReference type="ARBA" id="ARBA00023054"/>
    </source>
</evidence>
<keyword evidence="11" id="KW-1185">Reference proteome</keyword>
<proteinExistence type="inferred from homology"/>
<dbReference type="GO" id="GO:0005789">
    <property type="term" value="C:endoplasmic reticulum membrane"/>
    <property type="evidence" value="ECO:0007669"/>
    <property type="project" value="UniProtKB-SubCell"/>
</dbReference>
<dbReference type="GO" id="GO:0043529">
    <property type="term" value="C:GET complex"/>
    <property type="evidence" value="ECO:0007669"/>
    <property type="project" value="TreeGrafter"/>
</dbReference>
<protein>
    <submittedName>
        <fullName evidence="10">CHD5 domain-containing protein</fullName>
    </submittedName>
</protein>
<comment type="subcellular location">
    <subcellularLocation>
        <location evidence="1">Endoplasmic reticulum membrane</location>
        <topology evidence="1">Multi-pass membrane protein</topology>
    </subcellularLocation>
</comment>
<dbReference type="VEuPathDB" id="FungiDB:TEQG_02167"/>
<gene>
    <name evidence="10" type="ORF">TEQG_02167</name>
</gene>
<dbReference type="InterPro" id="IPR028945">
    <property type="entry name" value="Get1"/>
</dbReference>
<evidence type="ECO:0000256" key="9">
    <source>
        <dbReference type="SAM" id="MobiDB-lite"/>
    </source>
</evidence>
<dbReference type="OrthoDB" id="69461at2759"/>
<dbReference type="PANTHER" id="PTHR42650:SF1">
    <property type="entry name" value="GUIDED ENTRY OF TAIL-ANCHORED PROTEINS FACTOR 1"/>
    <property type="match status" value="1"/>
</dbReference>
<dbReference type="Gene3D" id="1.10.287.660">
    <property type="entry name" value="Helix hairpin bin"/>
    <property type="match status" value="1"/>
</dbReference>
<sequence>MASLLLFVLAIQIITYLINTIGASTIDSLLWLLYIKLPNQASQTAREQRQAKLEVIQLKREMGATSSQDEFAKWAKLRRRHDKAMEEYDVKNKKLNAMKVSFDWTIKTVRWAFTTGGMDPIIPPRSLGNGEHTALVGGAVAAVVPALKSSKQSKGPAVAQKTGTPRGSREQTPTRKTQ</sequence>
<evidence type="ECO:0000256" key="3">
    <source>
        <dbReference type="ARBA" id="ARBA00022448"/>
    </source>
</evidence>
<feature type="region of interest" description="Disordered" evidence="9">
    <location>
        <begin position="147"/>
        <end position="178"/>
    </location>
</feature>
<evidence type="ECO:0000256" key="6">
    <source>
        <dbReference type="ARBA" id="ARBA00022989"/>
    </source>
</evidence>
<dbReference type="InterPro" id="IPR029012">
    <property type="entry name" value="Helix_hairpin_bin_sf"/>
</dbReference>
<evidence type="ECO:0000256" key="1">
    <source>
        <dbReference type="ARBA" id="ARBA00004477"/>
    </source>
</evidence>
<dbReference type="PANTHER" id="PTHR42650">
    <property type="entry name" value="TAIL-ANCHORED PROTEIN INSERTION RECEPTOR WRB"/>
    <property type="match status" value="1"/>
</dbReference>
<evidence type="ECO:0000256" key="4">
    <source>
        <dbReference type="ARBA" id="ARBA00022692"/>
    </source>
</evidence>
<dbReference type="eggNOG" id="KOG4253">
    <property type="taxonomic scope" value="Eukaryota"/>
</dbReference>
<organism evidence="10 11">
    <name type="scientific">Trichophyton equinum (strain ATCC MYA-4606 / CBS 127.97)</name>
    <name type="common">Horse ringworm fungus</name>
    <dbReference type="NCBI Taxonomy" id="559882"/>
    <lineage>
        <taxon>Eukaryota</taxon>
        <taxon>Fungi</taxon>
        <taxon>Dikarya</taxon>
        <taxon>Ascomycota</taxon>
        <taxon>Pezizomycotina</taxon>
        <taxon>Eurotiomycetes</taxon>
        <taxon>Eurotiomycetidae</taxon>
        <taxon>Onygenales</taxon>
        <taxon>Arthrodermataceae</taxon>
        <taxon>Trichophyton</taxon>
    </lineage>
</organism>
<dbReference type="AlphaFoldDB" id="F2PMN4"/>
<dbReference type="HOGENOM" id="CLU_089418_1_0_1"/>
<dbReference type="Pfam" id="PF04420">
    <property type="entry name" value="CHD5"/>
    <property type="match status" value="1"/>
</dbReference>
<keyword evidence="6" id="KW-1133">Transmembrane helix</keyword>
<dbReference type="EMBL" id="DS995725">
    <property type="protein sequence ID" value="EGE03131.1"/>
    <property type="molecule type" value="Genomic_DNA"/>
</dbReference>
<keyword evidence="8" id="KW-0472">Membrane</keyword>